<comment type="caution">
    <text evidence="2">The sequence shown here is derived from an EMBL/GenBank/DDBJ whole genome shotgun (WGS) entry which is preliminary data.</text>
</comment>
<keyword evidence="1" id="KW-0812">Transmembrane</keyword>
<keyword evidence="1" id="KW-1133">Transmembrane helix</keyword>
<reference evidence="2 3" key="1">
    <citation type="submission" date="2019-03" db="EMBL/GenBank/DDBJ databases">
        <title>Single cell metagenomics reveals metabolic interactions within the superorganism composed of flagellate Streblomastix strix and complex community of Bacteroidetes bacteria on its surface.</title>
        <authorList>
            <person name="Treitli S.C."/>
            <person name="Kolisko M."/>
            <person name="Husnik F."/>
            <person name="Keeling P."/>
            <person name="Hampl V."/>
        </authorList>
    </citation>
    <scope>NUCLEOTIDE SEQUENCE [LARGE SCALE GENOMIC DNA]</scope>
    <source>
        <strain evidence="2">ST1C</strain>
    </source>
</reference>
<sequence>FKILYGVISACLITSGARKNKSSVGVSHCNLTVARKYVGVAPVRVHDVHQQLARCRIDTNPIVMVCEQYLCISTTCLRHDSHYYFSYCRPIVKGSSTELPVPAAHLAISKQRSAARISEGDEQQQSPLGDDIYNLYNYFFSSSTSSPHPMNSKNSYMTLFKAQSIQFSHYLHQHYSAEYGQTYLDKELKTWLNRCNNNTCFPPVQESSQARKSCRDIFRQLHLFSGMRICLLSVSAGFLGAIGSGTGILLAVTTIYQYFETFVKEGSETGLF</sequence>
<dbReference type="Gene3D" id="1.10.3370.10">
    <property type="entry name" value="SecY subunit domain"/>
    <property type="match status" value="1"/>
</dbReference>
<gene>
    <name evidence="2" type="ORF">EZS28_051479</name>
</gene>
<feature type="non-terminal residue" evidence="2">
    <location>
        <position position="1"/>
    </location>
</feature>
<proteinExistence type="predicted"/>
<feature type="transmembrane region" description="Helical" evidence="1">
    <location>
        <begin position="229"/>
        <end position="259"/>
    </location>
</feature>
<dbReference type="PANTHER" id="PTHR10906">
    <property type="entry name" value="SECY/SEC61-ALPHA FAMILY MEMBER"/>
    <property type="match status" value="1"/>
</dbReference>
<dbReference type="InterPro" id="IPR002208">
    <property type="entry name" value="SecY/SEC61-alpha"/>
</dbReference>
<accession>A0A5J4T3S1</accession>
<keyword evidence="1" id="KW-0472">Membrane</keyword>
<dbReference type="InterPro" id="IPR023201">
    <property type="entry name" value="SecY_dom_sf"/>
</dbReference>
<dbReference type="GO" id="GO:0016020">
    <property type="term" value="C:membrane"/>
    <property type="evidence" value="ECO:0007669"/>
    <property type="project" value="InterPro"/>
</dbReference>
<dbReference type="AlphaFoldDB" id="A0A5J4T3S1"/>
<dbReference type="GO" id="GO:0015031">
    <property type="term" value="P:protein transport"/>
    <property type="evidence" value="ECO:0007669"/>
    <property type="project" value="InterPro"/>
</dbReference>
<dbReference type="EMBL" id="SNRW01038949">
    <property type="protein sequence ID" value="KAA6352994.1"/>
    <property type="molecule type" value="Genomic_DNA"/>
</dbReference>
<dbReference type="SUPFAM" id="SSF103491">
    <property type="entry name" value="Preprotein translocase SecY subunit"/>
    <property type="match status" value="1"/>
</dbReference>
<evidence type="ECO:0000313" key="2">
    <source>
        <dbReference type="EMBL" id="KAA6352994.1"/>
    </source>
</evidence>
<organism evidence="2 3">
    <name type="scientific">Streblomastix strix</name>
    <dbReference type="NCBI Taxonomy" id="222440"/>
    <lineage>
        <taxon>Eukaryota</taxon>
        <taxon>Metamonada</taxon>
        <taxon>Preaxostyla</taxon>
        <taxon>Oxymonadida</taxon>
        <taxon>Streblomastigidae</taxon>
        <taxon>Streblomastix</taxon>
    </lineage>
</organism>
<evidence type="ECO:0000313" key="3">
    <source>
        <dbReference type="Proteomes" id="UP000324800"/>
    </source>
</evidence>
<evidence type="ECO:0000256" key="1">
    <source>
        <dbReference type="SAM" id="Phobius"/>
    </source>
</evidence>
<name>A0A5J4T3S1_9EUKA</name>
<protein>
    <submittedName>
        <fullName evidence="2">Uncharacterized protein</fullName>
    </submittedName>
</protein>
<dbReference type="Proteomes" id="UP000324800">
    <property type="component" value="Unassembled WGS sequence"/>
</dbReference>